<proteinExistence type="predicted"/>
<dbReference type="AlphaFoldDB" id="A0A2P7R924"/>
<dbReference type="Gene3D" id="3.40.50.300">
    <property type="entry name" value="P-loop containing nucleotide triphosphate hydrolases"/>
    <property type="match status" value="1"/>
</dbReference>
<dbReference type="PANTHER" id="PTHR43119">
    <property type="entry name" value="ABC TRANSPORT PROTEIN ATP-BINDING COMPONENT-RELATED"/>
    <property type="match status" value="1"/>
</dbReference>
<dbReference type="Pfam" id="PF00005">
    <property type="entry name" value="ABC_tran"/>
    <property type="match status" value="1"/>
</dbReference>
<evidence type="ECO:0000256" key="1">
    <source>
        <dbReference type="ARBA" id="ARBA00022741"/>
    </source>
</evidence>
<evidence type="ECO:0000313" key="4">
    <source>
        <dbReference type="EMBL" id="PSJ46736.1"/>
    </source>
</evidence>
<reference evidence="4 5" key="1">
    <citation type="submission" date="2018-03" db="EMBL/GenBank/DDBJ databases">
        <title>The draft genome of Zobellella sp. 59N8.</title>
        <authorList>
            <person name="Liu L."/>
            <person name="Li L."/>
            <person name="Zhang X."/>
            <person name="Liang L."/>
            <person name="Wang T."/>
        </authorList>
    </citation>
    <scope>NUCLEOTIDE SEQUENCE [LARGE SCALE GENOMIC DNA]</scope>
    <source>
        <strain evidence="4 5">59N8</strain>
    </source>
</reference>
<dbReference type="GO" id="GO:0016887">
    <property type="term" value="F:ATP hydrolysis activity"/>
    <property type="evidence" value="ECO:0007669"/>
    <property type="project" value="InterPro"/>
</dbReference>
<dbReference type="SMART" id="SM00382">
    <property type="entry name" value="AAA"/>
    <property type="match status" value="1"/>
</dbReference>
<sequence>MAATGGGLPLRLEGLAVGELAPVSLTVAAGEILCLSGPSGSGKSRLLRAIADLDEHRGRVWLGEQDRAGVPAHRWRRRVMLVPADSQWWGERVADHLGQGLDGQGEALGFPAGVEDWSVARLSSGEKQRLALLRAWSHQPGALLLDEPTANLDPALTGRVEAWLCRWIRQACLPALWISHDPGQIARVADRHGRLRDRQLELSHGGD</sequence>
<evidence type="ECO:0000259" key="3">
    <source>
        <dbReference type="PROSITE" id="PS50893"/>
    </source>
</evidence>
<dbReference type="PROSITE" id="PS00211">
    <property type="entry name" value="ABC_TRANSPORTER_1"/>
    <property type="match status" value="1"/>
</dbReference>
<dbReference type="SUPFAM" id="SSF52540">
    <property type="entry name" value="P-loop containing nucleoside triphosphate hydrolases"/>
    <property type="match status" value="1"/>
</dbReference>
<dbReference type="GO" id="GO:0005524">
    <property type="term" value="F:ATP binding"/>
    <property type="evidence" value="ECO:0007669"/>
    <property type="project" value="UniProtKB-KW"/>
</dbReference>
<feature type="domain" description="ABC transporter" evidence="3">
    <location>
        <begin position="3"/>
        <end position="207"/>
    </location>
</feature>
<gene>
    <name evidence="4" type="ORF">C7H85_09005</name>
</gene>
<dbReference type="Proteomes" id="UP000240243">
    <property type="component" value="Unassembled WGS sequence"/>
</dbReference>
<dbReference type="PANTHER" id="PTHR43119:SF1">
    <property type="entry name" value="ABC TRANSPORTER DOMAIN-CONTAINING PROTEIN"/>
    <property type="match status" value="1"/>
</dbReference>
<protein>
    <submittedName>
        <fullName evidence="4">ABC transporter</fullName>
    </submittedName>
</protein>
<comment type="caution">
    <text evidence="4">The sequence shown here is derived from an EMBL/GenBank/DDBJ whole genome shotgun (WGS) entry which is preliminary data.</text>
</comment>
<organism evidence="4 5">
    <name type="scientific">Zobellella endophytica</name>
    <dbReference type="NCBI Taxonomy" id="2116700"/>
    <lineage>
        <taxon>Bacteria</taxon>
        <taxon>Pseudomonadati</taxon>
        <taxon>Pseudomonadota</taxon>
        <taxon>Gammaproteobacteria</taxon>
        <taxon>Aeromonadales</taxon>
        <taxon>Aeromonadaceae</taxon>
        <taxon>Zobellella</taxon>
    </lineage>
</organism>
<dbReference type="PROSITE" id="PS50893">
    <property type="entry name" value="ABC_TRANSPORTER_2"/>
    <property type="match status" value="1"/>
</dbReference>
<accession>A0A2P7R924</accession>
<name>A0A2P7R924_9GAMM</name>
<evidence type="ECO:0000313" key="5">
    <source>
        <dbReference type="Proteomes" id="UP000240243"/>
    </source>
</evidence>
<keyword evidence="5" id="KW-1185">Reference proteome</keyword>
<dbReference type="InterPro" id="IPR003439">
    <property type="entry name" value="ABC_transporter-like_ATP-bd"/>
</dbReference>
<dbReference type="InterPro" id="IPR027417">
    <property type="entry name" value="P-loop_NTPase"/>
</dbReference>
<dbReference type="EMBL" id="PXYG01000002">
    <property type="protein sequence ID" value="PSJ46736.1"/>
    <property type="molecule type" value="Genomic_DNA"/>
</dbReference>
<evidence type="ECO:0000256" key="2">
    <source>
        <dbReference type="ARBA" id="ARBA00022840"/>
    </source>
</evidence>
<dbReference type="InterPro" id="IPR003593">
    <property type="entry name" value="AAA+_ATPase"/>
</dbReference>
<keyword evidence="2" id="KW-0067">ATP-binding</keyword>
<dbReference type="InterPro" id="IPR017871">
    <property type="entry name" value="ABC_transporter-like_CS"/>
</dbReference>
<keyword evidence="1" id="KW-0547">Nucleotide-binding</keyword>
<dbReference type="OrthoDB" id="4408248at2"/>